<dbReference type="InParanoid" id="A0A0N7KTX4"/>
<sequence length="58" mass="5935">HGTGGIMTRGLGSRCHPRGLTPSGGSGPRVTRPPLPLSPRGVGPLPFWPRGLGCPDPL</sequence>
<dbReference type="Gramene" id="Os12t0405300-01">
    <property type="protein sequence ID" value="Os12t0405300-01"/>
    <property type="gene ID" value="Os12g0405300"/>
</dbReference>
<evidence type="ECO:0000313" key="3">
    <source>
        <dbReference type="Proteomes" id="UP000059680"/>
    </source>
</evidence>
<keyword evidence="3" id="KW-1185">Reference proteome</keyword>
<dbReference type="EMBL" id="AP014968">
    <property type="protein sequence ID" value="BAT16826.1"/>
    <property type="molecule type" value="Genomic_DNA"/>
</dbReference>
<dbReference type="PaxDb" id="39947-A0A0N7KTX4"/>
<evidence type="ECO:0000256" key="1">
    <source>
        <dbReference type="SAM" id="MobiDB-lite"/>
    </source>
</evidence>
<accession>A0A0N7KTX4</accession>
<reference evidence="2 3" key="3">
    <citation type="journal article" date="2013" name="Rice">
        <title>Improvement of the Oryza sativa Nipponbare reference genome using next generation sequence and optical map data.</title>
        <authorList>
            <person name="Kawahara Y."/>
            <person name="de la Bastide M."/>
            <person name="Hamilton J.P."/>
            <person name="Kanamori H."/>
            <person name="McCombie W.R."/>
            <person name="Ouyang S."/>
            <person name="Schwartz D.C."/>
            <person name="Tanaka T."/>
            <person name="Wu J."/>
            <person name="Zhou S."/>
            <person name="Childs K.L."/>
            <person name="Davidson R.M."/>
            <person name="Lin H."/>
            <person name="Quesada-Ocampo L."/>
            <person name="Vaillancourt B."/>
            <person name="Sakai H."/>
            <person name="Lee S.S."/>
            <person name="Kim J."/>
            <person name="Numa H."/>
            <person name="Itoh T."/>
            <person name="Buell C.R."/>
            <person name="Matsumoto T."/>
        </authorList>
    </citation>
    <scope>NUCLEOTIDE SEQUENCE [LARGE SCALE GENOMIC DNA]</scope>
    <source>
        <strain evidence="3">cv. Nipponbare</strain>
    </source>
</reference>
<proteinExistence type="predicted"/>
<dbReference type="Proteomes" id="UP000059680">
    <property type="component" value="Chromosome 12"/>
</dbReference>
<organism evidence="2 3">
    <name type="scientific">Oryza sativa subsp. japonica</name>
    <name type="common">Rice</name>
    <dbReference type="NCBI Taxonomy" id="39947"/>
    <lineage>
        <taxon>Eukaryota</taxon>
        <taxon>Viridiplantae</taxon>
        <taxon>Streptophyta</taxon>
        <taxon>Embryophyta</taxon>
        <taxon>Tracheophyta</taxon>
        <taxon>Spermatophyta</taxon>
        <taxon>Magnoliopsida</taxon>
        <taxon>Liliopsida</taxon>
        <taxon>Poales</taxon>
        <taxon>Poaceae</taxon>
        <taxon>BOP clade</taxon>
        <taxon>Oryzoideae</taxon>
        <taxon>Oryzeae</taxon>
        <taxon>Oryzinae</taxon>
        <taxon>Oryza</taxon>
        <taxon>Oryza sativa</taxon>
    </lineage>
</organism>
<name>A0A0N7KTX4_ORYSJ</name>
<gene>
    <name evidence="2" type="ordered locus">Os12g0405300</name>
    <name evidence="2" type="ORF">OSNPB_120405300</name>
</gene>
<protein>
    <submittedName>
        <fullName evidence="2">Os12g0405300 protein</fullName>
    </submittedName>
</protein>
<evidence type="ECO:0000313" key="2">
    <source>
        <dbReference type="EMBL" id="BAT16826.1"/>
    </source>
</evidence>
<feature type="non-terminal residue" evidence="2">
    <location>
        <position position="1"/>
    </location>
</feature>
<feature type="region of interest" description="Disordered" evidence="1">
    <location>
        <begin position="1"/>
        <end position="48"/>
    </location>
</feature>
<reference evidence="2 3" key="2">
    <citation type="journal article" date="2013" name="Plant Cell Physiol.">
        <title>Rice Annotation Project Database (RAP-DB): an integrative and interactive database for rice genomics.</title>
        <authorList>
            <person name="Sakai H."/>
            <person name="Lee S.S."/>
            <person name="Tanaka T."/>
            <person name="Numa H."/>
            <person name="Kim J."/>
            <person name="Kawahara Y."/>
            <person name="Wakimoto H."/>
            <person name="Yang C.C."/>
            <person name="Iwamoto M."/>
            <person name="Abe T."/>
            <person name="Yamada Y."/>
            <person name="Muto A."/>
            <person name="Inokuchi H."/>
            <person name="Ikemura T."/>
            <person name="Matsumoto T."/>
            <person name="Sasaki T."/>
            <person name="Itoh T."/>
        </authorList>
    </citation>
    <scope>NUCLEOTIDE SEQUENCE [LARGE SCALE GENOMIC DNA]</scope>
    <source>
        <strain evidence="3">cv. Nipponbare</strain>
    </source>
</reference>
<reference evidence="3" key="1">
    <citation type="journal article" date="2005" name="Nature">
        <title>The map-based sequence of the rice genome.</title>
        <authorList>
            <consortium name="International rice genome sequencing project (IRGSP)"/>
            <person name="Matsumoto T."/>
            <person name="Wu J."/>
            <person name="Kanamori H."/>
            <person name="Katayose Y."/>
            <person name="Fujisawa M."/>
            <person name="Namiki N."/>
            <person name="Mizuno H."/>
            <person name="Yamamoto K."/>
            <person name="Antonio B.A."/>
            <person name="Baba T."/>
            <person name="Sakata K."/>
            <person name="Nagamura Y."/>
            <person name="Aoki H."/>
            <person name="Arikawa K."/>
            <person name="Arita K."/>
            <person name="Bito T."/>
            <person name="Chiden Y."/>
            <person name="Fujitsuka N."/>
            <person name="Fukunaka R."/>
            <person name="Hamada M."/>
            <person name="Harada C."/>
            <person name="Hayashi A."/>
            <person name="Hijishita S."/>
            <person name="Honda M."/>
            <person name="Hosokawa S."/>
            <person name="Ichikawa Y."/>
            <person name="Idonuma A."/>
            <person name="Iijima M."/>
            <person name="Ikeda M."/>
            <person name="Ikeno M."/>
            <person name="Ito K."/>
            <person name="Ito S."/>
            <person name="Ito T."/>
            <person name="Ito Y."/>
            <person name="Ito Y."/>
            <person name="Iwabuchi A."/>
            <person name="Kamiya K."/>
            <person name="Karasawa W."/>
            <person name="Kurita K."/>
            <person name="Katagiri S."/>
            <person name="Kikuta A."/>
            <person name="Kobayashi H."/>
            <person name="Kobayashi N."/>
            <person name="Machita K."/>
            <person name="Maehara T."/>
            <person name="Masukawa M."/>
            <person name="Mizubayashi T."/>
            <person name="Mukai Y."/>
            <person name="Nagasaki H."/>
            <person name="Nagata Y."/>
            <person name="Naito S."/>
            <person name="Nakashima M."/>
            <person name="Nakama Y."/>
            <person name="Nakamichi Y."/>
            <person name="Nakamura M."/>
            <person name="Meguro A."/>
            <person name="Negishi M."/>
            <person name="Ohta I."/>
            <person name="Ohta T."/>
            <person name="Okamoto M."/>
            <person name="Ono N."/>
            <person name="Saji S."/>
            <person name="Sakaguchi M."/>
            <person name="Sakai K."/>
            <person name="Shibata M."/>
            <person name="Shimokawa T."/>
            <person name="Song J."/>
            <person name="Takazaki Y."/>
            <person name="Terasawa K."/>
            <person name="Tsugane M."/>
            <person name="Tsuji K."/>
            <person name="Ueda S."/>
            <person name="Waki K."/>
            <person name="Yamagata H."/>
            <person name="Yamamoto M."/>
            <person name="Yamamoto S."/>
            <person name="Yamane H."/>
            <person name="Yoshiki S."/>
            <person name="Yoshihara R."/>
            <person name="Yukawa K."/>
            <person name="Zhong H."/>
            <person name="Yano M."/>
            <person name="Yuan Q."/>
            <person name="Ouyang S."/>
            <person name="Liu J."/>
            <person name="Jones K.M."/>
            <person name="Gansberger K."/>
            <person name="Moffat K."/>
            <person name="Hill J."/>
            <person name="Bera J."/>
            <person name="Fadrosh D."/>
            <person name="Jin S."/>
            <person name="Johri S."/>
            <person name="Kim M."/>
            <person name="Overton L."/>
            <person name="Reardon M."/>
            <person name="Tsitrin T."/>
            <person name="Vuong H."/>
            <person name="Weaver B."/>
            <person name="Ciecko A."/>
            <person name="Tallon L."/>
            <person name="Jackson J."/>
            <person name="Pai G."/>
            <person name="Aken S.V."/>
            <person name="Utterback T."/>
            <person name="Reidmuller S."/>
            <person name="Feldblyum T."/>
            <person name="Hsiao J."/>
            <person name="Zismann V."/>
            <person name="Iobst S."/>
            <person name="de Vazeille A.R."/>
            <person name="Buell C.R."/>
            <person name="Ying K."/>
            <person name="Li Y."/>
            <person name="Lu T."/>
            <person name="Huang Y."/>
            <person name="Zhao Q."/>
            <person name="Feng Q."/>
            <person name="Zhang L."/>
            <person name="Zhu J."/>
            <person name="Weng Q."/>
            <person name="Mu J."/>
            <person name="Lu Y."/>
            <person name="Fan D."/>
            <person name="Liu Y."/>
            <person name="Guan J."/>
            <person name="Zhang Y."/>
            <person name="Yu S."/>
            <person name="Liu X."/>
            <person name="Zhang Y."/>
            <person name="Hong G."/>
            <person name="Han B."/>
            <person name="Choisne N."/>
            <person name="Demange N."/>
            <person name="Orjeda G."/>
            <person name="Samain S."/>
            <person name="Cattolico L."/>
            <person name="Pelletier E."/>
            <person name="Couloux A."/>
            <person name="Segurens B."/>
            <person name="Wincker P."/>
            <person name="D'Hont A."/>
            <person name="Scarpelli C."/>
            <person name="Weissenbach J."/>
            <person name="Salanoubat M."/>
            <person name="Quetier F."/>
            <person name="Yu Y."/>
            <person name="Kim H.R."/>
            <person name="Rambo T."/>
            <person name="Currie J."/>
            <person name="Collura K."/>
            <person name="Luo M."/>
            <person name="Yang T."/>
            <person name="Ammiraju J.S.S."/>
            <person name="Engler F."/>
            <person name="Soderlund C."/>
            <person name="Wing R.A."/>
            <person name="Palmer L.E."/>
            <person name="de la Bastide M."/>
            <person name="Spiegel L."/>
            <person name="Nascimento L."/>
            <person name="Zutavern T."/>
            <person name="O'Shaughnessy A."/>
            <person name="Dike S."/>
            <person name="Dedhia N."/>
            <person name="Preston R."/>
            <person name="Balija V."/>
            <person name="McCombie W.R."/>
            <person name="Chow T."/>
            <person name="Chen H."/>
            <person name="Chung M."/>
            <person name="Chen C."/>
            <person name="Shaw J."/>
            <person name="Wu H."/>
            <person name="Hsiao K."/>
            <person name="Chao Y."/>
            <person name="Chu M."/>
            <person name="Cheng C."/>
            <person name="Hour A."/>
            <person name="Lee P."/>
            <person name="Lin S."/>
            <person name="Lin Y."/>
            <person name="Liou J."/>
            <person name="Liu S."/>
            <person name="Hsing Y."/>
            <person name="Raghuvanshi S."/>
            <person name="Mohanty A."/>
            <person name="Bharti A.K."/>
            <person name="Gaur A."/>
            <person name="Gupta V."/>
            <person name="Kumar D."/>
            <person name="Ravi V."/>
            <person name="Vij S."/>
            <person name="Kapur A."/>
            <person name="Khurana P."/>
            <person name="Khurana P."/>
            <person name="Khurana J.P."/>
            <person name="Tyagi A.K."/>
            <person name="Gaikwad K."/>
            <person name="Singh A."/>
            <person name="Dalal V."/>
            <person name="Srivastava S."/>
            <person name="Dixit A."/>
            <person name="Pal A.K."/>
            <person name="Ghazi I.A."/>
            <person name="Yadav M."/>
            <person name="Pandit A."/>
            <person name="Bhargava A."/>
            <person name="Sureshbabu K."/>
            <person name="Batra K."/>
            <person name="Sharma T.R."/>
            <person name="Mohapatra T."/>
            <person name="Singh N.K."/>
            <person name="Messing J."/>
            <person name="Nelson A.B."/>
            <person name="Fuks G."/>
            <person name="Kavchok S."/>
            <person name="Keizer G."/>
            <person name="Linton E."/>
            <person name="Llaca V."/>
            <person name="Song R."/>
            <person name="Tanyolac B."/>
            <person name="Young S."/>
            <person name="Ho-Il K."/>
            <person name="Hahn J.H."/>
            <person name="Sangsakoo G."/>
            <person name="Vanavichit A."/>
            <person name="de Mattos Luiz.A.T."/>
            <person name="Zimmer P.D."/>
            <person name="Malone G."/>
            <person name="Dellagostin O."/>
            <person name="de Oliveira A.C."/>
            <person name="Bevan M."/>
            <person name="Bancroft I."/>
            <person name="Minx P."/>
            <person name="Cordum H."/>
            <person name="Wilson R."/>
            <person name="Cheng Z."/>
            <person name="Jin W."/>
            <person name="Jiang J."/>
            <person name="Leong S.A."/>
            <person name="Iwama H."/>
            <person name="Gojobori T."/>
            <person name="Itoh T."/>
            <person name="Niimura Y."/>
            <person name="Fujii Y."/>
            <person name="Habara T."/>
            <person name="Sakai H."/>
            <person name="Sato Y."/>
            <person name="Wilson G."/>
            <person name="Kumar K."/>
            <person name="McCouch S."/>
            <person name="Juretic N."/>
            <person name="Hoen D."/>
            <person name="Wright S."/>
            <person name="Bruskiewich R."/>
            <person name="Bureau T."/>
            <person name="Miyao A."/>
            <person name="Hirochika H."/>
            <person name="Nishikawa T."/>
            <person name="Kadowaki K."/>
            <person name="Sugiura M."/>
            <person name="Burr B."/>
            <person name="Sasaki T."/>
        </authorList>
    </citation>
    <scope>NUCLEOTIDE SEQUENCE [LARGE SCALE GENOMIC DNA]</scope>
    <source>
        <strain evidence="3">cv. Nipponbare</strain>
    </source>
</reference>
<dbReference type="AlphaFoldDB" id="A0A0N7KTX4"/>